<proteinExistence type="predicted"/>
<organism evidence="2 3">
    <name type="scientific">Escherichia coli</name>
    <dbReference type="NCBI Taxonomy" id="562"/>
    <lineage>
        <taxon>Bacteria</taxon>
        <taxon>Pseudomonadati</taxon>
        <taxon>Pseudomonadota</taxon>
        <taxon>Gammaproteobacteria</taxon>
        <taxon>Enterobacterales</taxon>
        <taxon>Enterobacteriaceae</taxon>
        <taxon>Escherichia</taxon>
    </lineage>
</organism>
<dbReference type="Proteomes" id="UP001208624">
    <property type="component" value="Unassembled WGS sequence"/>
</dbReference>
<protein>
    <submittedName>
        <fullName evidence="2">Outer membrane lipoprotein carrier protein LolA</fullName>
    </submittedName>
</protein>
<dbReference type="EMBL" id="JAOVKC010001252">
    <property type="protein sequence ID" value="MCV5626160.1"/>
    <property type="molecule type" value="Genomic_DNA"/>
</dbReference>
<accession>A0AAP3A9C0</accession>
<reference evidence="2" key="1">
    <citation type="submission" date="2023-06" db="EMBL/GenBank/DDBJ databases">
        <title>Deciphering the underlying mechanisms mediating the transmission of blaNDM gene from human to animals in China.</title>
        <authorList>
            <person name="Chen K."/>
            <person name="Chen S."/>
        </authorList>
    </citation>
    <scope>NUCLEOTIDE SEQUENCE</scope>
    <source>
        <strain evidence="2">1199</strain>
    </source>
</reference>
<evidence type="ECO:0000313" key="2">
    <source>
        <dbReference type="EMBL" id="MCV5626160.1"/>
    </source>
</evidence>
<comment type="caution">
    <text evidence="2">The sequence shown here is derived from an EMBL/GenBank/DDBJ whole genome shotgun (WGS) entry which is preliminary data.</text>
</comment>
<sequence length="30" mass="3425">QGDRTDIALTQHQLTPAQLTDDERQRFAAQ</sequence>
<name>A0AAP3A9C0_ECOLX</name>
<feature type="compositionally biased region" description="Polar residues" evidence="1">
    <location>
        <begin position="8"/>
        <end position="18"/>
    </location>
</feature>
<feature type="region of interest" description="Disordered" evidence="1">
    <location>
        <begin position="1"/>
        <end position="30"/>
    </location>
</feature>
<keyword evidence="2" id="KW-0449">Lipoprotein</keyword>
<gene>
    <name evidence="2" type="ORF">OFN31_31510</name>
</gene>
<dbReference type="AlphaFoldDB" id="A0AAP3A9C0"/>
<feature type="non-terminal residue" evidence="2">
    <location>
        <position position="1"/>
    </location>
</feature>
<evidence type="ECO:0000256" key="1">
    <source>
        <dbReference type="SAM" id="MobiDB-lite"/>
    </source>
</evidence>
<feature type="compositionally biased region" description="Basic and acidic residues" evidence="1">
    <location>
        <begin position="21"/>
        <end position="30"/>
    </location>
</feature>
<evidence type="ECO:0000313" key="3">
    <source>
        <dbReference type="Proteomes" id="UP001208624"/>
    </source>
</evidence>